<evidence type="ECO:0000313" key="2">
    <source>
        <dbReference type="EMBL" id="EHO63527.1"/>
    </source>
</evidence>
<accession>H1CYV6</accession>
<keyword evidence="1" id="KW-1133">Transmembrane helix</keyword>
<dbReference type="EMBL" id="ADLT01000015">
    <property type="protein sequence ID" value="EHO63527.1"/>
    <property type="molecule type" value="Genomic_DNA"/>
</dbReference>
<sequence length="85" mass="9509">MKYIKMLMYENNELSLTRALAIVGWIAFLAVSVYLVMEHQYWQNYDTFASITGGGGGAIQVANKLINSKYNSRPGGYGEEHKDNG</sequence>
<dbReference type="RefSeq" id="WP_008859048.1">
    <property type="nucleotide sequence ID" value="NZ_JH591187.1"/>
</dbReference>
<feature type="transmembrane region" description="Helical" evidence="1">
    <location>
        <begin position="20"/>
        <end position="37"/>
    </location>
</feature>
<proteinExistence type="predicted"/>
<dbReference type="AlphaFoldDB" id="H1CYV6"/>
<organism evidence="2 3">
    <name type="scientific">Dialister succinatiphilus YIT 11850</name>
    <dbReference type="NCBI Taxonomy" id="742743"/>
    <lineage>
        <taxon>Bacteria</taxon>
        <taxon>Bacillati</taxon>
        <taxon>Bacillota</taxon>
        <taxon>Negativicutes</taxon>
        <taxon>Veillonellales</taxon>
        <taxon>Veillonellaceae</taxon>
        <taxon>Dialister</taxon>
    </lineage>
</organism>
<protein>
    <submittedName>
        <fullName evidence="2">Uncharacterized protein</fullName>
    </submittedName>
</protein>
<evidence type="ECO:0000256" key="1">
    <source>
        <dbReference type="SAM" id="Phobius"/>
    </source>
</evidence>
<keyword evidence="3" id="KW-1185">Reference proteome</keyword>
<name>H1CYV6_9FIRM</name>
<dbReference type="Proteomes" id="UP000003277">
    <property type="component" value="Unassembled WGS sequence"/>
</dbReference>
<dbReference type="OrthoDB" id="10002469at2"/>
<reference evidence="2 3" key="1">
    <citation type="submission" date="2011-11" db="EMBL/GenBank/DDBJ databases">
        <title>The Genome Sequence of Dialister succinatiphilus YIT 11850.</title>
        <authorList>
            <consortium name="The Broad Institute Genome Sequencing Platform"/>
            <person name="Earl A."/>
            <person name="Ward D."/>
            <person name="Feldgarden M."/>
            <person name="Gevers D."/>
            <person name="Morotomi M."/>
            <person name="Young S.K."/>
            <person name="Zeng Q."/>
            <person name="Gargeya S."/>
            <person name="Fitzgerald M."/>
            <person name="Haas B."/>
            <person name="Abouelleil A."/>
            <person name="Alvarado L."/>
            <person name="Arachchi H.M."/>
            <person name="Berlin A."/>
            <person name="Brown A."/>
            <person name="Chapman S.B."/>
            <person name="Dunbar C."/>
            <person name="Gearin G."/>
            <person name="Goldberg J."/>
            <person name="Griggs A."/>
            <person name="Gujja S."/>
            <person name="Heiman D."/>
            <person name="Howarth C."/>
            <person name="Lui A."/>
            <person name="MacDonald P.J.P."/>
            <person name="Montmayeur A."/>
            <person name="Murphy C."/>
            <person name="Neiman D."/>
            <person name="Pearson M."/>
            <person name="Priest M."/>
            <person name="Roberts A."/>
            <person name="Saif S."/>
            <person name="Shea T."/>
            <person name="Sisk P."/>
            <person name="Stolte C."/>
            <person name="Sykes S."/>
            <person name="Wortman J."/>
            <person name="Nusbaum C."/>
            <person name="Birren B."/>
        </authorList>
    </citation>
    <scope>NUCLEOTIDE SEQUENCE [LARGE SCALE GENOMIC DNA]</scope>
    <source>
        <strain evidence="2 3">YIT 11850</strain>
    </source>
</reference>
<dbReference type="HOGENOM" id="CLU_2507327_0_0_9"/>
<comment type="caution">
    <text evidence="2">The sequence shown here is derived from an EMBL/GenBank/DDBJ whole genome shotgun (WGS) entry which is preliminary data.</text>
</comment>
<evidence type="ECO:0000313" key="3">
    <source>
        <dbReference type="Proteomes" id="UP000003277"/>
    </source>
</evidence>
<dbReference type="STRING" id="742743.HMPREF9453_00544"/>
<gene>
    <name evidence="2" type="ORF">HMPREF9453_00544</name>
</gene>
<keyword evidence="1" id="KW-0472">Membrane</keyword>
<keyword evidence="1" id="KW-0812">Transmembrane</keyword>